<dbReference type="Proteomes" id="UP000319432">
    <property type="component" value="Chromosome"/>
</dbReference>
<proteinExistence type="predicted"/>
<gene>
    <name evidence="1" type="ORF">EEL30_22700</name>
</gene>
<organism evidence="1 2">
    <name type="scientific">Brevibacillus laterosporus</name>
    <name type="common">Bacillus laterosporus</name>
    <dbReference type="NCBI Taxonomy" id="1465"/>
    <lineage>
        <taxon>Bacteria</taxon>
        <taxon>Bacillati</taxon>
        <taxon>Bacillota</taxon>
        <taxon>Bacilli</taxon>
        <taxon>Bacillales</taxon>
        <taxon>Paenibacillaceae</taxon>
        <taxon>Brevibacillus</taxon>
    </lineage>
</organism>
<keyword evidence="2" id="KW-1185">Reference proteome</keyword>
<evidence type="ECO:0000313" key="2">
    <source>
        <dbReference type="Proteomes" id="UP000319432"/>
    </source>
</evidence>
<dbReference type="AlphaFoldDB" id="A0A502HQL0"/>
<name>A0A502HQL0_BRELA</name>
<evidence type="ECO:0000313" key="1">
    <source>
        <dbReference type="EMBL" id="QDX94846.1"/>
    </source>
</evidence>
<sequence length="144" mass="17444">MQNSCHDSEWKQKKGKKYETHHSHKTPLSQYMLYWLALYGNTEVSLVFYSISLLLWVIWNVLKIHIGVDSTLAMSLRLFFPLVVLVQFCIIVLSLLLHMAWNQNRRIFPYIFRYKLQKEINRMRLEVNEIKRLHIELKQHIRKC</sequence>
<dbReference type="EMBL" id="CP033464">
    <property type="protein sequence ID" value="QDX94846.1"/>
    <property type="molecule type" value="Genomic_DNA"/>
</dbReference>
<protein>
    <submittedName>
        <fullName evidence="1">Uncharacterized protein</fullName>
    </submittedName>
</protein>
<accession>A0A502HQL0</accession>
<reference evidence="1 2" key="1">
    <citation type="submission" date="2018-11" db="EMBL/GenBank/DDBJ databases">
        <title>Phylogenetic determinants of toxin gene distribution in genomes of Brevibacillus laterosporus.</title>
        <authorList>
            <person name="Glare T.R."/>
            <person name="Durrant A."/>
            <person name="Berry C."/>
            <person name="Palma L."/>
            <person name="Ormskirk M."/>
            <person name="Cox M.O."/>
        </authorList>
    </citation>
    <scope>NUCLEOTIDE SEQUENCE [LARGE SCALE GENOMIC DNA]</scope>
    <source>
        <strain evidence="1 2">1821L</strain>
    </source>
</reference>